<proteinExistence type="predicted"/>
<evidence type="ECO:0000313" key="1">
    <source>
        <dbReference type="EMBL" id="SCZ85658.1"/>
    </source>
</evidence>
<evidence type="ECO:0000313" key="2">
    <source>
        <dbReference type="Proteomes" id="UP000198729"/>
    </source>
</evidence>
<organism evidence="1 2">
    <name type="scientific">Nitrosomonas mobilis</name>
    <dbReference type="NCBI Taxonomy" id="51642"/>
    <lineage>
        <taxon>Bacteria</taxon>
        <taxon>Pseudomonadati</taxon>
        <taxon>Pseudomonadota</taxon>
        <taxon>Betaproteobacteria</taxon>
        <taxon>Nitrosomonadales</taxon>
        <taxon>Nitrosomonadaceae</taxon>
        <taxon>Nitrosomonas</taxon>
    </lineage>
</organism>
<accession>A0A1G5SEX0</accession>
<dbReference type="Proteomes" id="UP000198729">
    <property type="component" value="Unassembled WGS sequence"/>
</dbReference>
<keyword evidence="2" id="KW-1185">Reference proteome</keyword>
<name>A0A1G5SEX0_9PROT</name>
<dbReference type="AlphaFoldDB" id="A0A1G5SEX0"/>
<reference evidence="1 2" key="1">
    <citation type="submission" date="2016-10" db="EMBL/GenBank/DDBJ databases">
        <authorList>
            <person name="de Groot N.N."/>
        </authorList>
    </citation>
    <scope>NUCLEOTIDE SEQUENCE [LARGE SCALE GENOMIC DNA]</scope>
    <source>
        <strain evidence="1">1</strain>
    </source>
</reference>
<protein>
    <submittedName>
        <fullName evidence="1">Uncharacterized protein</fullName>
    </submittedName>
</protein>
<dbReference type="STRING" id="51642.NSMM_400136"/>
<gene>
    <name evidence="1" type="ORF">NSMM_400136</name>
</gene>
<dbReference type="EMBL" id="FMWO01000048">
    <property type="protein sequence ID" value="SCZ85658.1"/>
    <property type="molecule type" value="Genomic_DNA"/>
</dbReference>
<sequence>MDNNDVLLRWACDKRTVVRMEHGVGAFVVQDTALVSLALIYLPDQETMNALGETYSYSIGCHRMTEQNPSWYQGRLLIWH</sequence>